<feature type="region of interest" description="Disordered" evidence="1">
    <location>
        <begin position="187"/>
        <end position="238"/>
    </location>
</feature>
<accession>A0A9P1GP72</accession>
<dbReference type="OrthoDB" id="443378at2759"/>
<protein>
    <submittedName>
        <fullName evidence="3">UDP-glucuronosyltransferase 1-1</fullName>
    </submittedName>
</protein>
<dbReference type="EMBL" id="CAMXCT020006691">
    <property type="protein sequence ID" value="CAL1171767.1"/>
    <property type="molecule type" value="Genomic_DNA"/>
</dbReference>
<dbReference type="Proteomes" id="UP001152797">
    <property type="component" value="Unassembled WGS sequence"/>
</dbReference>
<keyword evidence="4" id="KW-1185">Reference proteome</keyword>
<reference evidence="2" key="1">
    <citation type="submission" date="2022-10" db="EMBL/GenBank/DDBJ databases">
        <authorList>
            <person name="Chen Y."/>
            <person name="Dougan E. K."/>
            <person name="Chan C."/>
            <person name="Rhodes N."/>
            <person name="Thang M."/>
        </authorList>
    </citation>
    <scope>NUCLEOTIDE SEQUENCE</scope>
</reference>
<feature type="compositionally biased region" description="Basic residues" evidence="1">
    <location>
        <begin position="209"/>
        <end position="238"/>
    </location>
</feature>
<dbReference type="EMBL" id="CAMXCT010006691">
    <property type="protein sequence ID" value="CAI4018392.1"/>
    <property type="molecule type" value="Genomic_DNA"/>
</dbReference>
<dbReference type="EMBL" id="CAMXCT030006691">
    <property type="protein sequence ID" value="CAL4805704.1"/>
    <property type="molecule type" value="Genomic_DNA"/>
</dbReference>
<comment type="caution">
    <text evidence="2">The sequence shown here is derived from an EMBL/GenBank/DDBJ whole genome shotgun (WGS) entry which is preliminary data.</text>
</comment>
<dbReference type="AlphaFoldDB" id="A0A9P1GP72"/>
<sequence length="238" mass="25144">MAAPTEDELEDFIKDNNVDSRAASDLRECNGEVQRKVIARGDLSSARNPSAALLARIRDARNSGSAPVSRGHHAGGSTPELEEFIAHNKVDESAADSLRSCSPGVQRTVIARGELKTARNPSSALLSRIRDAKNGARSAAPAATDPAAAAAAAHAAAAAANPALAAGYPYYPGYPYPYMGMYGYPGMPGYPPGMPPAQAVPTSAPDRRSRSRSRRSSSSGRRARKKKRDRRRGRSSSS</sequence>
<evidence type="ECO:0000256" key="1">
    <source>
        <dbReference type="SAM" id="MobiDB-lite"/>
    </source>
</evidence>
<evidence type="ECO:0000313" key="4">
    <source>
        <dbReference type="Proteomes" id="UP001152797"/>
    </source>
</evidence>
<evidence type="ECO:0000313" key="3">
    <source>
        <dbReference type="EMBL" id="CAL4805704.1"/>
    </source>
</evidence>
<proteinExistence type="predicted"/>
<organism evidence="2">
    <name type="scientific">Cladocopium goreaui</name>
    <dbReference type="NCBI Taxonomy" id="2562237"/>
    <lineage>
        <taxon>Eukaryota</taxon>
        <taxon>Sar</taxon>
        <taxon>Alveolata</taxon>
        <taxon>Dinophyceae</taxon>
        <taxon>Suessiales</taxon>
        <taxon>Symbiodiniaceae</taxon>
        <taxon>Cladocopium</taxon>
    </lineage>
</organism>
<reference evidence="3 4" key="2">
    <citation type="submission" date="2024-05" db="EMBL/GenBank/DDBJ databases">
        <authorList>
            <person name="Chen Y."/>
            <person name="Shah S."/>
            <person name="Dougan E. K."/>
            <person name="Thang M."/>
            <person name="Chan C."/>
        </authorList>
    </citation>
    <scope>NUCLEOTIDE SEQUENCE [LARGE SCALE GENOMIC DNA]</scope>
</reference>
<gene>
    <name evidence="2" type="ORF">C1SCF055_LOCUS42964</name>
</gene>
<evidence type="ECO:0000313" key="2">
    <source>
        <dbReference type="EMBL" id="CAI4018392.1"/>
    </source>
</evidence>
<name>A0A9P1GP72_9DINO</name>